<gene>
    <name evidence="1" type="ORF">C8J48_3758</name>
</gene>
<proteinExistence type="predicted"/>
<protein>
    <submittedName>
        <fullName evidence="1">Uncharacterized protein</fullName>
    </submittedName>
</protein>
<keyword evidence="2" id="KW-1185">Reference proteome</keyword>
<dbReference type="OrthoDB" id="1449410at2"/>
<reference evidence="1 2" key="1">
    <citation type="submission" date="2018-04" db="EMBL/GenBank/DDBJ databases">
        <title>Genomic Encyclopedia of Archaeal and Bacterial Type Strains, Phase II (KMG-II): from individual species to whole genera.</title>
        <authorList>
            <person name="Goeker M."/>
        </authorList>
    </citation>
    <scope>NUCLEOTIDE SEQUENCE [LARGE SCALE GENOMIC DNA]</scope>
    <source>
        <strain evidence="1 2">DSM 45169</strain>
    </source>
</reference>
<dbReference type="Proteomes" id="UP000241639">
    <property type="component" value="Unassembled WGS sequence"/>
</dbReference>
<name>A0A2T4YYX2_9BACL</name>
<evidence type="ECO:0000313" key="2">
    <source>
        <dbReference type="Proteomes" id="UP000241639"/>
    </source>
</evidence>
<evidence type="ECO:0000313" key="1">
    <source>
        <dbReference type="EMBL" id="PTM51934.1"/>
    </source>
</evidence>
<organism evidence="1 2">
    <name type="scientific">Desmospora activa DSM 45169</name>
    <dbReference type="NCBI Taxonomy" id="1121389"/>
    <lineage>
        <taxon>Bacteria</taxon>
        <taxon>Bacillati</taxon>
        <taxon>Bacillota</taxon>
        <taxon>Bacilli</taxon>
        <taxon>Bacillales</taxon>
        <taxon>Thermoactinomycetaceae</taxon>
        <taxon>Desmospora</taxon>
    </lineage>
</organism>
<accession>A0A2T4YYX2</accession>
<dbReference type="AlphaFoldDB" id="A0A2T4YYX2"/>
<sequence>MMKEKPQGFKKGDKVVMHTCAEAKLDKYHGKIWTCITDEQELPSGERVVGLEGESACFATEFLALVKM</sequence>
<dbReference type="EMBL" id="PZZP01000007">
    <property type="protein sequence ID" value="PTM51934.1"/>
    <property type="molecule type" value="Genomic_DNA"/>
</dbReference>
<comment type="caution">
    <text evidence="1">The sequence shown here is derived from an EMBL/GenBank/DDBJ whole genome shotgun (WGS) entry which is preliminary data.</text>
</comment>